<proteinExistence type="predicted"/>
<dbReference type="Gene3D" id="3.10.350.10">
    <property type="entry name" value="LysM domain"/>
    <property type="match status" value="1"/>
</dbReference>
<dbReference type="InterPro" id="IPR006860">
    <property type="entry name" value="FecR"/>
</dbReference>
<accession>A0A6A1R6F0</accession>
<evidence type="ECO:0000256" key="1">
    <source>
        <dbReference type="SAM" id="MobiDB-lite"/>
    </source>
</evidence>
<dbReference type="InterPro" id="IPR013783">
    <property type="entry name" value="Ig-like_fold"/>
</dbReference>
<dbReference type="Pfam" id="PF01476">
    <property type="entry name" value="LysM"/>
    <property type="match status" value="1"/>
</dbReference>
<keyword evidence="2" id="KW-0732">Signal</keyword>
<gene>
    <name evidence="4" type="ORF">F7P80_01525</name>
</gene>
<dbReference type="Gene3D" id="2.60.120.1440">
    <property type="match status" value="1"/>
</dbReference>
<name>A0A6A1R6F0_9BURK</name>
<dbReference type="SUPFAM" id="SSF54106">
    <property type="entry name" value="LysM domain"/>
    <property type="match status" value="1"/>
</dbReference>
<dbReference type="Gene3D" id="2.60.40.10">
    <property type="entry name" value="Immunoglobulins"/>
    <property type="match status" value="2"/>
</dbReference>
<dbReference type="PIRSF" id="PIRSF029644">
    <property type="entry name" value="UCP029644"/>
    <property type="match status" value="1"/>
</dbReference>
<dbReference type="CDD" id="cd00118">
    <property type="entry name" value="LysM"/>
    <property type="match status" value="1"/>
</dbReference>
<evidence type="ECO:0000256" key="2">
    <source>
        <dbReference type="SAM" id="SignalP"/>
    </source>
</evidence>
<dbReference type="InterPro" id="IPR018392">
    <property type="entry name" value="LysM"/>
</dbReference>
<dbReference type="EMBL" id="VZOT01000001">
    <property type="protein sequence ID" value="KAB0588618.1"/>
    <property type="molecule type" value="Genomic_DNA"/>
</dbReference>
<dbReference type="SMART" id="SM00257">
    <property type="entry name" value="LysM"/>
    <property type="match status" value="1"/>
</dbReference>
<dbReference type="AlphaFoldDB" id="A0A6A1R6F0"/>
<comment type="caution">
    <text evidence="4">The sequence shown here is derived from an EMBL/GenBank/DDBJ whole genome shotgun (WGS) entry which is preliminary data.</text>
</comment>
<feature type="domain" description="LysM" evidence="3">
    <location>
        <begin position="39"/>
        <end position="86"/>
    </location>
</feature>
<sequence>MLPRTAFCISASSCAVALCSTLVLLPAAAQQTSQPQQVIAHRIVTGDTLTQIAQRYLGDATLWQALQSHNKVGSPYRLQPGSMLEVPMWLMRKATASVDFVQGNAQLRNRSTTAAVPVQPGMPLEEGDQLQLSPDAFVTVKLADGSLIQVRAASSVQLNQLRRRGRAGSLQSVLELQQGGVDIQVPGKPDAQRHLDIRTPVAATSVRGTRFDVQLQPDGSTTAAVLQGQVAMQSLTGAQSAVQTLPPHFGMAVAANGQPGPVTALLPAPSAQSLPSLYEDAQWLDIPLPAMPQAQGWLVSISSDAQGHKVLRNAQVQGQQARFAALPDGGYYLHVRALDPYGISGLPRTLPIRVKAHPVPPLVQTPAPGATLALGEAQLLCTPVDGADSYRHQIIALPAADADIATSAFAQPALQSSSPAQDCRIDLQNLPAGDYAWRAASVRSMAGQPDRGPFADPHRFRIAPRPATLSAANMQEHTVAGLSTIHWPGEPGQRYRLQAFATPDGTAPALDTLLDSPRWAAAGLPAGTWHVRIQVQDPSGLNSAFSPPRSVQVRDLLLDGTGQPVQSGTGLGIERWDR</sequence>
<dbReference type="PANTHER" id="PTHR38731">
    <property type="entry name" value="LIPL45-RELATED LIPOPROTEIN-RELATED"/>
    <property type="match status" value="1"/>
</dbReference>
<evidence type="ECO:0000313" key="4">
    <source>
        <dbReference type="EMBL" id="KAB0588618.1"/>
    </source>
</evidence>
<dbReference type="PANTHER" id="PTHR38731:SF3">
    <property type="entry name" value="BLL6125 PROTEIN"/>
    <property type="match status" value="1"/>
</dbReference>
<dbReference type="PROSITE" id="PS51782">
    <property type="entry name" value="LYSM"/>
    <property type="match status" value="1"/>
</dbReference>
<feature type="chain" id="PRO_5025636528" evidence="2">
    <location>
        <begin position="30"/>
        <end position="578"/>
    </location>
</feature>
<feature type="region of interest" description="Disordered" evidence="1">
    <location>
        <begin position="559"/>
        <end position="578"/>
    </location>
</feature>
<evidence type="ECO:0000259" key="3">
    <source>
        <dbReference type="PROSITE" id="PS51782"/>
    </source>
</evidence>
<reference evidence="4" key="1">
    <citation type="submission" date="2019-09" db="EMBL/GenBank/DDBJ databases">
        <title>Draft genome sequences of 48 bacterial type strains from the CCUG.</title>
        <authorList>
            <person name="Tunovic T."/>
            <person name="Pineiro-Iglesias B."/>
            <person name="Unosson C."/>
            <person name="Inganas E."/>
            <person name="Ohlen M."/>
            <person name="Cardew S."/>
            <person name="Jensie-Markopoulos S."/>
            <person name="Salva-Serra F."/>
            <person name="Jaen-Luchoro D."/>
            <person name="Karlsson R."/>
            <person name="Svensson-Stadler L."/>
            <person name="Chun J."/>
            <person name="Moore E."/>
        </authorList>
    </citation>
    <scope>NUCLEOTIDE SEQUENCE</scope>
    <source>
        <strain evidence="4">CCUG 15333</strain>
    </source>
</reference>
<protein>
    <submittedName>
        <fullName evidence="4">LysM peptidoglycan-binding domain-containing protein</fullName>
    </submittedName>
</protein>
<organism evidence="4">
    <name type="scientific">Comamonas kerstersii</name>
    <dbReference type="NCBI Taxonomy" id="225992"/>
    <lineage>
        <taxon>Bacteria</taxon>
        <taxon>Pseudomonadati</taxon>
        <taxon>Pseudomonadota</taxon>
        <taxon>Betaproteobacteria</taxon>
        <taxon>Burkholderiales</taxon>
        <taxon>Comamonadaceae</taxon>
        <taxon>Comamonas</taxon>
    </lineage>
</organism>
<dbReference type="InterPro" id="IPR016930">
    <property type="entry name" value="UCP029644"/>
</dbReference>
<dbReference type="InterPro" id="IPR036779">
    <property type="entry name" value="LysM_dom_sf"/>
</dbReference>
<dbReference type="Pfam" id="PF04773">
    <property type="entry name" value="FecR"/>
    <property type="match status" value="1"/>
</dbReference>
<feature type="signal peptide" evidence="2">
    <location>
        <begin position="1"/>
        <end position="29"/>
    </location>
</feature>
<dbReference type="RefSeq" id="WP_151042265.1">
    <property type="nucleotide sequence ID" value="NZ_VZOT01000001.1"/>
</dbReference>